<keyword evidence="4" id="KW-0472">Membrane</keyword>
<evidence type="ECO:0000259" key="6">
    <source>
        <dbReference type="PROSITE" id="PS50885"/>
    </source>
</evidence>
<dbReference type="GO" id="GO:0007165">
    <property type="term" value="P:signal transduction"/>
    <property type="evidence" value="ECO:0007669"/>
    <property type="project" value="UniProtKB-KW"/>
</dbReference>
<dbReference type="eggNOG" id="COG0840">
    <property type="taxonomic scope" value="Bacteria"/>
</dbReference>
<comment type="similarity">
    <text evidence="2">Belongs to the methyl-accepting chemotaxis (MCP) protein family.</text>
</comment>
<sequence>MRPSISIAAKLGFCLAALAVLIAATSGLSLTELRSVNATAAELRDVRVPATDVLGRIGVIIMRQRVNGGRLITADTPELRTEVAATIAKRDGQLAAQFARYEAQPLTQAERDAYAALRRQLDAYRALQTEALDKAASGDVAGGQRIYNTTMSTGINGVLAEWDRLVDLNAAGSQASGARIEATYAAANRNMLVLAALALFVALGAMVLVLRGVSRPLRAIAAATQRLAAGDAEVGIPGQGRRDEIGALAGSVLVFRDNLVRSRALEAETALARADAETQRRTATRAMADAFEQAVGGIVGGVSAAATELEATARSLTGSASDAAGQSGTVAVAASEAAANVNTVAAAAEELGSSVQEIGRQVSGSAELARVAVAEATSTVALVHDLSAAAAKVGDVVALISGIAAQTNLLALNATIEAARAGTAGRGFAVVASEVKALAEQTARATEEITGQIGRIQSSTGQAASAIDGIGRRIREIDDVASSIAAAVEQQGAATQEIVRNVAEAAVGTGAVTGTIASLAHSAEETGAAAAQVLGAASEMSRQSEHLGAEVARFLATVRAA</sequence>
<dbReference type="Pfam" id="PF00015">
    <property type="entry name" value="MCPsignal"/>
    <property type="match status" value="1"/>
</dbReference>
<dbReference type="GO" id="GO:0016020">
    <property type="term" value="C:membrane"/>
    <property type="evidence" value="ECO:0007669"/>
    <property type="project" value="InterPro"/>
</dbReference>
<name>A0A089NMG2_9HYPH</name>
<keyword evidence="4" id="KW-0812">Transmembrane</keyword>
<dbReference type="STRING" id="693986.MOC_1331"/>
<dbReference type="Proteomes" id="UP000029492">
    <property type="component" value="Chromosome"/>
</dbReference>
<dbReference type="KEGG" id="mor:MOC_1331"/>
<accession>A0A089NMG2</accession>
<gene>
    <name evidence="7" type="ORF">MOC_1331</name>
</gene>
<dbReference type="AlphaFoldDB" id="A0A089NMG2"/>
<evidence type="ECO:0000256" key="4">
    <source>
        <dbReference type="SAM" id="Phobius"/>
    </source>
</evidence>
<dbReference type="Gene3D" id="1.10.287.950">
    <property type="entry name" value="Methyl-accepting chemotaxis protein"/>
    <property type="match status" value="1"/>
</dbReference>
<dbReference type="Gene3D" id="6.10.340.10">
    <property type="match status" value="1"/>
</dbReference>
<evidence type="ECO:0000256" key="2">
    <source>
        <dbReference type="ARBA" id="ARBA00029447"/>
    </source>
</evidence>
<dbReference type="InterPro" id="IPR003660">
    <property type="entry name" value="HAMP_dom"/>
</dbReference>
<keyword evidence="8" id="KW-1185">Reference proteome</keyword>
<dbReference type="GO" id="GO:0004888">
    <property type="term" value="F:transmembrane signaling receptor activity"/>
    <property type="evidence" value="ECO:0007669"/>
    <property type="project" value="InterPro"/>
</dbReference>
<feature type="domain" description="Methyl-accepting transducer" evidence="5">
    <location>
        <begin position="305"/>
        <end position="541"/>
    </location>
</feature>
<dbReference type="GO" id="GO:0006935">
    <property type="term" value="P:chemotaxis"/>
    <property type="evidence" value="ECO:0007669"/>
    <property type="project" value="InterPro"/>
</dbReference>
<dbReference type="SMART" id="SM00304">
    <property type="entry name" value="HAMP"/>
    <property type="match status" value="1"/>
</dbReference>
<reference evidence="7 8" key="1">
    <citation type="journal article" date="2014" name="PLoS ONE">
        <title>Genome Information of Methylobacterium oryzae, a Plant-Probiotic Methylotroph in the Phyllosphere.</title>
        <authorList>
            <person name="Kwak M.J."/>
            <person name="Jeong H."/>
            <person name="Madhaiyan M."/>
            <person name="Lee Y."/>
            <person name="Sa T.M."/>
            <person name="Oh T.K."/>
            <person name="Kim J.F."/>
        </authorList>
    </citation>
    <scope>NUCLEOTIDE SEQUENCE [LARGE SCALE GENOMIC DNA]</scope>
    <source>
        <strain evidence="7 8">CBMB20</strain>
    </source>
</reference>
<dbReference type="Pfam" id="PF12729">
    <property type="entry name" value="4HB_MCP_1"/>
    <property type="match status" value="1"/>
</dbReference>
<dbReference type="PROSITE" id="PS50111">
    <property type="entry name" value="CHEMOTAXIS_TRANSDUC_2"/>
    <property type="match status" value="1"/>
</dbReference>
<evidence type="ECO:0000256" key="3">
    <source>
        <dbReference type="PROSITE-ProRule" id="PRU00284"/>
    </source>
</evidence>
<dbReference type="InterPro" id="IPR004090">
    <property type="entry name" value="Chemotax_Me-accpt_rcpt"/>
</dbReference>
<dbReference type="SMART" id="SM00283">
    <property type="entry name" value="MA"/>
    <property type="match status" value="1"/>
</dbReference>
<keyword evidence="1 3" id="KW-0807">Transducer</keyword>
<evidence type="ECO:0000256" key="1">
    <source>
        <dbReference type="ARBA" id="ARBA00023224"/>
    </source>
</evidence>
<dbReference type="RefSeq" id="WP_043756186.1">
    <property type="nucleotide sequence ID" value="NZ_CP003811.1"/>
</dbReference>
<proteinExistence type="inferred from homology"/>
<dbReference type="HOGENOM" id="CLU_000445_107_27_5"/>
<dbReference type="Pfam" id="PF00672">
    <property type="entry name" value="HAMP"/>
    <property type="match status" value="1"/>
</dbReference>
<dbReference type="CDD" id="cd06225">
    <property type="entry name" value="HAMP"/>
    <property type="match status" value="1"/>
</dbReference>
<evidence type="ECO:0000313" key="7">
    <source>
        <dbReference type="EMBL" id="AIQ89086.1"/>
    </source>
</evidence>
<dbReference type="PROSITE" id="PS50885">
    <property type="entry name" value="HAMP"/>
    <property type="match status" value="1"/>
</dbReference>
<dbReference type="InterPro" id="IPR004089">
    <property type="entry name" value="MCPsignal_dom"/>
</dbReference>
<evidence type="ECO:0000259" key="5">
    <source>
        <dbReference type="PROSITE" id="PS50111"/>
    </source>
</evidence>
<keyword evidence="4" id="KW-1133">Transmembrane helix</keyword>
<dbReference type="SUPFAM" id="SSF58104">
    <property type="entry name" value="Methyl-accepting chemotaxis protein (MCP) signaling domain"/>
    <property type="match status" value="1"/>
</dbReference>
<dbReference type="PRINTS" id="PR00260">
    <property type="entry name" value="CHEMTRNSDUCR"/>
</dbReference>
<organism evidence="7 8">
    <name type="scientific">Methylobacterium oryzae CBMB20</name>
    <dbReference type="NCBI Taxonomy" id="693986"/>
    <lineage>
        <taxon>Bacteria</taxon>
        <taxon>Pseudomonadati</taxon>
        <taxon>Pseudomonadota</taxon>
        <taxon>Alphaproteobacteria</taxon>
        <taxon>Hyphomicrobiales</taxon>
        <taxon>Methylobacteriaceae</taxon>
        <taxon>Methylobacterium</taxon>
    </lineage>
</organism>
<dbReference type="PANTHER" id="PTHR32089">
    <property type="entry name" value="METHYL-ACCEPTING CHEMOTAXIS PROTEIN MCPB"/>
    <property type="match status" value="1"/>
</dbReference>
<feature type="transmembrane region" description="Helical" evidence="4">
    <location>
        <begin position="191"/>
        <end position="210"/>
    </location>
</feature>
<feature type="domain" description="HAMP" evidence="6">
    <location>
        <begin position="211"/>
        <end position="264"/>
    </location>
</feature>
<dbReference type="PANTHER" id="PTHR32089:SF112">
    <property type="entry name" value="LYSOZYME-LIKE PROTEIN-RELATED"/>
    <property type="match status" value="1"/>
</dbReference>
<protein>
    <submittedName>
        <fullName evidence="7">Methyl-accepting chemotaxis sensory transducer</fullName>
    </submittedName>
</protein>
<evidence type="ECO:0000313" key="8">
    <source>
        <dbReference type="Proteomes" id="UP000029492"/>
    </source>
</evidence>
<dbReference type="InterPro" id="IPR024478">
    <property type="entry name" value="HlyB_4HB_MCP"/>
</dbReference>
<dbReference type="EMBL" id="CP003811">
    <property type="protein sequence ID" value="AIQ89086.1"/>
    <property type="molecule type" value="Genomic_DNA"/>
</dbReference>